<organism evidence="5">
    <name type="scientific">Guillardia theta (strain CCMP2712)</name>
    <name type="common">Cryptophyte</name>
    <dbReference type="NCBI Taxonomy" id="905079"/>
    <lineage>
        <taxon>Eukaryota</taxon>
        <taxon>Cryptophyceae</taxon>
        <taxon>Pyrenomonadales</taxon>
        <taxon>Geminigeraceae</taxon>
        <taxon>Guillardia</taxon>
    </lineage>
</organism>
<dbReference type="PRINTS" id="PR00146">
    <property type="entry name" value="DHPICSNTHASE"/>
</dbReference>
<sequence length="277" mass="30369">MAAGPVFALLTMMEEEGEKVDEEEMKRMMNFLASKGVQNVICGGTTGEFCSMQMQERKEMMALVRKEMQSAYVIAHVSACAQQDCIELCRHAEEVGCDAVLLLPPFYYASASAAGIERFLCAVLDSCPLPCYLYNFPRHTGNSITPAMLKTLVGKYPDRIIGIKDSSGSLETATSFKEAAPGLQVYVGNDNIADKVLRSGLSGSVTGACNVLPESLIDISKRYREGGQEDVESSGEDESRELIQSWHQFVSSRDEGEIPCTKAAVVLRMRSRHILVD</sequence>
<evidence type="ECO:0000313" key="7">
    <source>
        <dbReference type="Proteomes" id="UP000011087"/>
    </source>
</evidence>
<dbReference type="SMART" id="SM01130">
    <property type="entry name" value="DHDPS"/>
    <property type="match status" value="1"/>
</dbReference>
<dbReference type="PaxDb" id="55529-EKX45726"/>
<dbReference type="GO" id="GO:0008840">
    <property type="term" value="F:4-hydroxy-tetrahydrodipicolinate synthase activity"/>
    <property type="evidence" value="ECO:0007669"/>
    <property type="project" value="TreeGrafter"/>
</dbReference>
<dbReference type="PANTHER" id="PTHR12128">
    <property type="entry name" value="DIHYDRODIPICOLINATE SYNTHASE"/>
    <property type="match status" value="1"/>
</dbReference>
<dbReference type="Gene3D" id="3.20.20.70">
    <property type="entry name" value="Aldolase class I"/>
    <property type="match status" value="1"/>
</dbReference>
<comment type="similarity">
    <text evidence="2">Belongs to the DapA family.</text>
</comment>
<dbReference type="OMA" id="YWNAISA"/>
<gene>
    <name evidence="5" type="ORF">GUITHDRAFT_138919</name>
</gene>
<name>L1JB14_GUITC</name>
<evidence type="ECO:0000313" key="5">
    <source>
        <dbReference type="EMBL" id="EKX45726.1"/>
    </source>
</evidence>
<dbReference type="Proteomes" id="UP000011087">
    <property type="component" value="Unassembled WGS sequence"/>
</dbReference>
<dbReference type="SUPFAM" id="SSF51569">
    <property type="entry name" value="Aldolase"/>
    <property type="match status" value="1"/>
</dbReference>
<dbReference type="STRING" id="905079.L1JB14"/>
<dbReference type="OrthoDB" id="191315at2759"/>
<dbReference type="RefSeq" id="XP_005832706.1">
    <property type="nucleotide sequence ID" value="XM_005832649.1"/>
</dbReference>
<feature type="binding site" evidence="4">
    <location>
        <position position="205"/>
    </location>
    <ligand>
        <name>pyruvate</name>
        <dbReference type="ChEBI" id="CHEBI:15361"/>
    </ligand>
</feature>
<accession>L1JB14</accession>
<feature type="binding site" evidence="4">
    <location>
        <position position="46"/>
    </location>
    <ligand>
        <name>pyruvate</name>
        <dbReference type="ChEBI" id="CHEBI:15361"/>
    </ligand>
</feature>
<dbReference type="InterPro" id="IPR002220">
    <property type="entry name" value="DapA-like"/>
</dbReference>
<feature type="active site" description="Proton donor/acceptor" evidence="3">
    <location>
        <position position="134"/>
    </location>
</feature>
<evidence type="ECO:0000256" key="3">
    <source>
        <dbReference type="PIRSR" id="PIRSR001365-1"/>
    </source>
</evidence>
<reference evidence="5 7" key="1">
    <citation type="journal article" date="2012" name="Nature">
        <title>Algal genomes reveal evolutionary mosaicism and the fate of nucleomorphs.</title>
        <authorList>
            <consortium name="DOE Joint Genome Institute"/>
            <person name="Curtis B.A."/>
            <person name="Tanifuji G."/>
            <person name="Burki F."/>
            <person name="Gruber A."/>
            <person name="Irimia M."/>
            <person name="Maruyama S."/>
            <person name="Arias M.C."/>
            <person name="Ball S.G."/>
            <person name="Gile G.H."/>
            <person name="Hirakawa Y."/>
            <person name="Hopkins J.F."/>
            <person name="Kuo A."/>
            <person name="Rensing S.A."/>
            <person name="Schmutz J."/>
            <person name="Symeonidi A."/>
            <person name="Elias M."/>
            <person name="Eveleigh R.J."/>
            <person name="Herman E.K."/>
            <person name="Klute M.J."/>
            <person name="Nakayama T."/>
            <person name="Obornik M."/>
            <person name="Reyes-Prieto A."/>
            <person name="Armbrust E.V."/>
            <person name="Aves S.J."/>
            <person name="Beiko R.G."/>
            <person name="Coutinho P."/>
            <person name="Dacks J.B."/>
            <person name="Durnford D.G."/>
            <person name="Fast N.M."/>
            <person name="Green B.R."/>
            <person name="Grisdale C.J."/>
            <person name="Hempel F."/>
            <person name="Henrissat B."/>
            <person name="Hoppner M.P."/>
            <person name="Ishida K."/>
            <person name="Kim E."/>
            <person name="Koreny L."/>
            <person name="Kroth P.G."/>
            <person name="Liu Y."/>
            <person name="Malik S.B."/>
            <person name="Maier U.G."/>
            <person name="McRose D."/>
            <person name="Mock T."/>
            <person name="Neilson J.A."/>
            <person name="Onodera N.T."/>
            <person name="Poole A.M."/>
            <person name="Pritham E.J."/>
            <person name="Richards T.A."/>
            <person name="Rocap G."/>
            <person name="Roy S.W."/>
            <person name="Sarai C."/>
            <person name="Schaack S."/>
            <person name="Shirato S."/>
            <person name="Slamovits C.H."/>
            <person name="Spencer D.F."/>
            <person name="Suzuki S."/>
            <person name="Worden A.Z."/>
            <person name="Zauner S."/>
            <person name="Barry K."/>
            <person name="Bell C."/>
            <person name="Bharti A.K."/>
            <person name="Crow J.A."/>
            <person name="Grimwood J."/>
            <person name="Kramer R."/>
            <person name="Lindquist E."/>
            <person name="Lucas S."/>
            <person name="Salamov A."/>
            <person name="McFadden G.I."/>
            <person name="Lane C.E."/>
            <person name="Keeling P.J."/>
            <person name="Gray M.W."/>
            <person name="Grigoriev I.V."/>
            <person name="Archibald J.M."/>
        </authorList>
    </citation>
    <scope>NUCLEOTIDE SEQUENCE</scope>
    <source>
        <strain evidence="5 7">CCMP2712</strain>
    </source>
</reference>
<evidence type="ECO:0000256" key="2">
    <source>
        <dbReference type="PIRNR" id="PIRNR001365"/>
    </source>
</evidence>
<evidence type="ECO:0000256" key="4">
    <source>
        <dbReference type="PIRSR" id="PIRSR001365-2"/>
    </source>
</evidence>
<proteinExistence type="inferred from homology"/>
<reference evidence="6" key="3">
    <citation type="submission" date="2016-03" db="UniProtKB">
        <authorList>
            <consortium name="EnsemblProtists"/>
        </authorList>
    </citation>
    <scope>IDENTIFICATION</scope>
</reference>
<dbReference type="EnsemblProtists" id="EKX45726">
    <property type="protein sequence ID" value="EKX45726"/>
    <property type="gene ID" value="GUITHDRAFT_138919"/>
</dbReference>
<dbReference type="PIRSF" id="PIRSF001365">
    <property type="entry name" value="DHDPS"/>
    <property type="match status" value="1"/>
</dbReference>
<feature type="active site" description="Schiff-base intermediate with substrate" evidence="3">
    <location>
        <position position="164"/>
    </location>
</feature>
<dbReference type="KEGG" id="gtt:GUITHDRAFT_138919"/>
<reference evidence="7" key="2">
    <citation type="submission" date="2012-11" db="EMBL/GenBank/DDBJ databases">
        <authorList>
            <person name="Kuo A."/>
            <person name="Curtis B.A."/>
            <person name="Tanifuji G."/>
            <person name="Burki F."/>
            <person name="Gruber A."/>
            <person name="Irimia M."/>
            <person name="Maruyama S."/>
            <person name="Arias M.C."/>
            <person name="Ball S.G."/>
            <person name="Gile G.H."/>
            <person name="Hirakawa Y."/>
            <person name="Hopkins J.F."/>
            <person name="Rensing S.A."/>
            <person name="Schmutz J."/>
            <person name="Symeonidi A."/>
            <person name="Elias M."/>
            <person name="Eveleigh R.J."/>
            <person name="Herman E.K."/>
            <person name="Klute M.J."/>
            <person name="Nakayama T."/>
            <person name="Obornik M."/>
            <person name="Reyes-Prieto A."/>
            <person name="Armbrust E.V."/>
            <person name="Aves S.J."/>
            <person name="Beiko R.G."/>
            <person name="Coutinho P."/>
            <person name="Dacks J.B."/>
            <person name="Durnford D.G."/>
            <person name="Fast N.M."/>
            <person name="Green B.R."/>
            <person name="Grisdale C."/>
            <person name="Hempe F."/>
            <person name="Henrissat B."/>
            <person name="Hoppner M.P."/>
            <person name="Ishida K.-I."/>
            <person name="Kim E."/>
            <person name="Koreny L."/>
            <person name="Kroth P.G."/>
            <person name="Liu Y."/>
            <person name="Malik S.-B."/>
            <person name="Maier U.G."/>
            <person name="McRose D."/>
            <person name="Mock T."/>
            <person name="Neilson J.A."/>
            <person name="Onodera N.T."/>
            <person name="Poole A.M."/>
            <person name="Pritham E.J."/>
            <person name="Richards T.A."/>
            <person name="Rocap G."/>
            <person name="Roy S.W."/>
            <person name="Sarai C."/>
            <person name="Schaack S."/>
            <person name="Shirato S."/>
            <person name="Slamovits C.H."/>
            <person name="Spencer D.F."/>
            <person name="Suzuki S."/>
            <person name="Worden A.Z."/>
            <person name="Zauner S."/>
            <person name="Barry K."/>
            <person name="Bell C."/>
            <person name="Bharti A.K."/>
            <person name="Crow J.A."/>
            <person name="Grimwood J."/>
            <person name="Kramer R."/>
            <person name="Lindquist E."/>
            <person name="Lucas S."/>
            <person name="Salamov A."/>
            <person name="McFadden G.I."/>
            <person name="Lane C.E."/>
            <person name="Keeling P.J."/>
            <person name="Gray M.W."/>
            <person name="Grigoriev I.V."/>
            <person name="Archibald J.M."/>
        </authorList>
    </citation>
    <scope>NUCLEOTIDE SEQUENCE</scope>
    <source>
        <strain evidence="7">CCMP2712</strain>
    </source>
</reference>
<protein>
    <recommendedName>
        <fullName evidence="8">Dihydrodipicolinate synthase</fullName>
    </recommendedName>
</protein>
<dbReference type="EMBL" id="JH992998">
    <property type="protein sequence ID" value="EKX45726.1"/>
    <property type="molecule type" value="Genomic_DNA"/>
</dbReference>
<evidence type="ECO:0000256" key="1">
    <source>
        <dbReference type="ARBA" id="ARBA00023239"/>
    </source>
</evidence>
<dbReference type="AlphaFoldDB" id="L1JB14"/>
<dbReference type="Pfam" id="PF00701">
    <property type="entry name" value="DHDPS"/>
    <property type="match status" value="1"/>
</dbReference>
<keyword evidence="1 2" id="KW-0456">Lyase</keyword>
<dbReference type="HOGENOM" id="CLU_049343_5_1_1"/>
<dbReference type="GeneID" id="17302393"/>
<evidence type="ECO:0008006" key="8">
    <source>
        <dbReference type="Google" id="ProtNLM"/>
    </source>
</evidence>
<keyword evidence="7" id="KW-1185">Reference proteome</keyword>
<dbReference type="PANTHER" id="PTHR12128:SF66">
    <property type="entry name" value="4-HYDROXY-2-OXOGLUTARATE ALDOLASE, MITOCHONDRIAL"/>
    <property type="match status" value="1"/>
</dbReference>
<dbReference type="CDD" id="cd00408">
    <property type="entry name" value="DHDPS-like"/>
    <property type="match status" value="1"/>
</dbReference>
<dbReference type="InterPro" id="IPR013785">
    <property type="entry name" value="Aldolase_TIM"/>
</dbReference>
<evidence type="ECO:0000313" key="6">
    <source>
        <dbReference type="EnsemblProtists" id="EKX45726"/>
    </source>
</evidence>